<protein>
    <submittedName>
        <fullName evidence="4">Metallophosphoesterase</fullName>
    </submittedName>
</protein>
<sequence length="285" mass="31819">MQISKILSRRRFLGASVTTLAGLGIYGWQVEPHWVKIVEHPLPLKDAPGSWIGRRIVQISDPHVGALVDSDYLISALKKVNELKPDLVLVTGDWMSCWNRDVPVPEVARVFAHLDKPPLGIVGILGNHDYGGENRNDVRLADRLSDQLAADGVTVLRNQAKEIDGVTFIGLDEYWAHRFDTKPVADHLGKPGPKLALVHNPDTCDLPQWYGYDGWIFCGHTHGGQCKSPFLPPFILPVQNHRYTAGIFDLYDGRTLHINPGLGYVRKIRFNVRPEISIFTVQAAT</sequence>
<dbReference type="GO" id="GO:0008758">
    <property type="term" value="F:UDP-2,3-diacylglucosamine hydrolase activity"/>
    <property type="evidence" value="ECO:0007669"/>
    <property type="project" value="TreeGrafter"/>
</dbReference>
<dbReference type="InterPro" id="IPR051158">
    <property type="entry name" value="Metallophosphoesterase_sf"/>
</dbReference>
<dbReference type="GO" id="GO:0009245">
    <property type="term" value="P:lipid A biosynthetic process"/>
    <property type="evidence" value="ECO:0007669"/>
    <property type="project" value="TreeGrafter"/>
</dbReference>
<feature type="domain" description="Calcineurin-like phosphoesterase" evidence="3">
    <location>
        <begin position="55"/>
        <end position="223"/>
    </location>
</feature>
<dbReference type="EMBL" id="CP074694">
    <property type="protein sequence ID" value="QVL31880.1"/>
    <property type="molecule type" value="Genomic_DNA"/>
</dbReference>
<keyword evidence="2" id="KW-0378">Hydrolase</keyword>
<dbReference type="SUPFAM" id="SSF56300">
    <property type="entry name" value="Metallo-dependent phosphatases"/>
    <property type="match status" value="1"/>
</dbReference>
<dbReference type="GO" id="GO:0046872">
    <property type="term" value="F:metal ion binding"/>
    <property type="evidence" value="ECO:0007669"/>
    <property type="project" value="UniProtKB-KW"/>
</dbReference>
<evidence type="ECO:0000256" key="1">
    <source>
        <dbReference type="ARBA" id="ARBA00022723"/>
    </source>
</evidence>
<evidence type="ECO:0000259" key="3">
    <source>
        <dbReference type="Pfam" id="PF00149"/>
    </source>
</evidence>
<keyword evidence="5" id="KW-1185">Reference proteome</keyword>
<dbReference type="PANTHER" id="PTHR31302">
    <property type="entry name" value="TRANSMEMBRANE PROTEIN WITH METALLOPHOSPHOESTERASE DOMAIN-RELATED"/>
    <property type="match status" value="1"/>
</dbReference>
<evidence type="ECO:0000313" key="5">
    <source>
        <dbReference type="Proteomes" id="UP000676194"/>
    </source>
</evidence>
<dbReference type="PANTHER" id="PTHR31302:SF31">
    <property type="entry name" value="PHOSPHODIESTERASE YAEI"/>
    <property type="match status" value="1"/>
</dbReference>
<dbReference type="Proteomes" id="UP000676194">
    <property type="component" value="Chromosome"/>
</dbReference>
<dbReference type="GO" id="GO:0016020">
    <property type="term" value="C:membrane"/>
    <property type="evidence" value="ECO:0007669"/>
    <property type="project" value="GOC"/>
</dbReference>
<evidence type="ECO:0000313" key="4">
    <source>
        <dbReference type="EMBL" id="QVL31880.1"/>
    </source>
</evidence>
<dbReference type="AlphaFoldDB" id="A0A8E6B7K6"/>
<dbReference type="InterPro" id="IPR004843">
    <property type="entry name" value="Calcineurin-like_PHP"/>
</dbReference>
<accession>A0A8E6B7K6</accession>
<name>A0A8E6B7K6_9BACT</name>
<dbReference type="Pfam" id="PF00149">
    <property type="entry name" value="Metallophos"/>
    <property type="match status" value="1"/>
</dbReference>
<dbReference type="InterPro" id="IPR029052">
    <property type="entry name" value="Metallo-depent_PP-like"/>
</dbReference>
<keyword evidence="1" id="KW-0479">Metal-binding</keyword>
<gene>
    <name evidence="4" type="ORF">KIH39_24085</name>
</gene>
<dbReference type="KEGG" id="tsph:KIH39_24085"/>
<proteinExistence type="predicted"/>
<dbReference type="RefSeq" id="WP_213496285.1">
    <property type="nucleotide sequence ID" value="NZ_CP074694.1"/>
</dbReference>
<evidence type="ECO:0000256" key="2">
    <source>
        <dbReference type="ARBA" id="ARBA00022801"/>
    </source>
</evidence>
<dbReference type="Gene3D" id="3.60.21.10">
    <property type="match status" value="1"/>
</dbReference>
<reference evidence="4" key="1">
    <citation type="submission" date="2021-05" db="EMBL/GenBank/DDBJ databases">
        <title>Complete genome sequence of the cellulolytic planctomycete Telmatocola sphagniphila SP2T and characterization of the first cellulase from planctomycetes.</title>
        <authorList>
            <person name="Rakitin A.L."/>
            <person name="Beletsky A.V."/>
            <person name="Naumoff D.G."/>
            <person name="Kulichevskaya I.S."/>
            <person name="Mardanov A.V."/>
            <person name="Ravin N.V."/>
            <person name="Dedysh S.N."/>
        </authorList>
    </citation>
    <scope>NUCLEOTIDE SEQUENCE</scope>
    <source>
        <strain evidence="4">SP2T</strain>
    </source>
</reference>
<organism evidence="4 5">
    <name type="scientific">Telmatocola sphagniphila</name>
    <dbReference type="NCBI Taxonomy" id="1123043"/>
    <lineage>
        <taxon>Bacteria</taxon>
        <taxon>Pseudomonadati</taxon>
        <taxon>Planctomycetota</taxon>
        <taxon>Planctomycetia</taxon>
        <taxon>Gemmatales</taxon>
        <taxon>Gemmataceae</taxon>
    </lineage>
</organism>